<keyword evidence="1" id="KW-0812">Transmembrane</keyword>
<reference evidence="2" key="1">
    <citation type="journal article" date="2014" name="Int. J. Syst. Evol. Microbiol.">
        <title>Complete genome of a new Firmicutes species belonging to the dominant human colonic microbiota ('Ruminococcus bicirculans') reveals two chromosomes and a selective capacity to utilize plant glucans.</title>
        <authorList>
            <consortium name="NISC Comparative Sequencing Program"/>
            <person name="Wegmann U."/>
            <person name="Louis P."/>
            <person name="Goesmann A."/>
            <person name="Henrissat B."/>
            <person name="Duncan S.H."/>
            <person name="Flint H.J."/>
        </authorList>
    </citation>
    <scope>NUCLEOTIDE SEQUENCE</scope>
    <source>
        <strain evidence="2">NBRC 109915</strain>
    </source>
</reference>
<evidence type="ECO:0000313" key="3">
    <source>
        <dbReference type="Proteomes" id="UP001161388"/>
    </source>
</evidence>
<sequence>MNIPVLIVASITLLATIAHVVGGTRETASLVPPSDDTTRTPHWVQAMCAFQMLTVDLLAVSLALFAIALWDMGPHEATFITGFGLLYLAWAVAWVIQLRWLNRASASLLRLPHWTVWLLCAALLLIGG</sequence>
<proteinExistence type="predicted"/>
<organism evidence="2 3">
    <name type="scientific">Sulfitobacter pacificus</name>
    <dbReference type="NCBI Taxonomy" id="1499314"/>
    <lineage>
        <taxon>Bacteria</taxon>
        <taxon>Pseudomonadati</taxon>
        <taxon>Pseudomonadota</taxon>
        <taxon>Alphaproteobacteria</taxon>
        <taxon>Rhodobacterales</taxon>
        <taxon>Roseobacteraceae</taxon>
        <taxon>Sulfitobacter</taxon>
    </lineage>
</organism>
<keyword evidence="1" id="KW-1133">Transmembrane helix</keyword>
<keyword evidence="3" id="KW-1185">Reference proteome</keyword>
<dbReference type="RefSeq" id="WP_284374348.1">
    <property type="nucleotide sequence ID" value="NZ_BSNL01000001.1"/>
</dbReference>
<gene>
    <name evidence="2" type="ORF">GCM10007927_27620</name>
</gene>
<comment type="caution">
    <text evidence="2">The sequence shown here is derived from an EMBL/GenBank/DDBJ whole genome shotgun (WGS) entry which is preliminary data.</text>
</comment>
<evidence type="ECO:0000256" key="1">
    <source>
        <dbReference type="SAM" id="Phobius"/>
    </source>
</evidence>
<accession>A0ABQ5VLH8</accession>
<dbReference type="Proteomes" id="UP001161388">
    <property type="component" value="Unassembled WGS sequence"/>
</dbReference>
<feature type="transmembrane region" description="Helical" evidence="1">
    <location>
        <begin position="77"/>
        <end position="96"/>
    </location>
</feature>
<evidence type="ECO:0000313" key="2">
    <source>
        <dbReference type="EMBL" id="GLQ27959.1"/>
    </source>
</evidence>
<protein>
    <recommendedName>
        <fullName evidence="4">MAPEG family protein</fullName>
    </recommendedName>
</protein>
<reference evidence="2" key="2">
    <citation type="submission" date="2023-01" db="EMBL/GenBank/DDBJ databases">
        <title>Draft genome sequence of Sulfitobacter pacificus strain NBRC 109915.</title>
        <authorList>
            <person name="Sun Q."/>
            <person name="Mori K."/>
        </authorList>
    </citation>
    <scope>NUCLEOTIDE SEQUENCE</scope>
    <source>
        <strain evidence="2">NBRC 109915</strain>
    </source>
</reference>
<name>A0ABQ5VLH8_9RHOB</name>
<feature type="transmembrane region" description="Helical" evidence="1">
    <location>
        <begin position="108"/>
        <end position="126"/>
    </location>
</feature>
<evidence type="ECO:0008006" key="4">
    <source>
        <dbReference type="Google" id="ProtNLM"/>
    </source>
</evidence>
<dbReference type="EMBL" id="BSNL01000001">
    <property type="protein sequence ID" value="GLQ27959.1"/>
    <property type="molecule type" value="Genomic_DNA"/>
</dbReference>
<keyword evidence="1" id="KW-0472">Membrane</keyword>
<feature type="transmembrane region" description="Helical" evidence="1">
    <location>
        <begin position="42"/>
        <end position="70"/>
    </location>
</feature>